<dbReference type="InterPro" id="IPR001206">
    <property type="entry name" value="Diacylglycerol_kinase_cat_dom"/>
</dbReference>
<evidence type="ECO:0000313" key="2">
    <source>
        <dbReference type="EMBL" id="KAI8583119.1"/>
    </source>
</evidence>
<accession>A0AAD5EGJ4</accession>
<sequence>MAQIRTAVKGQENTRNELSIEDDVLVESNNGSNITISLQDIFAIKTSDNAFVVNYASYPTATETAEPTDKSLRPKTVTRALNVKLYLPLEGVDEPAAAGYLSPGDFFDELQKRLQIKPLASNTKIHAILNPVSGLRQSLENWKNIIAPMLNLSGIADDSVVLHTTKGVTDGNRLAKDLALNVLAKSENPIILLCIGGDGTLHEVINGLSQASVKTKVQLVVIPTGSGNAFANALGITDPADAVLRLLRGNQQPLRTIRVSIGKCPVPYDSQDWHNHVEFDRVDHDPRIMVVFSFGFHTQIVSKSNYLRPFMGNSRFSLVAGFLLWWMPQYGGRLVLDEGAQEYNAEQQNWRTANDKTHIDGQYTYFLGSKMPELEPGFRIAPFASTSDEHVDLVLLRNGTSDELKSILYKAFAKGSHVNEPKLEYWKAKGFLLRVQDAAEVCLDGEIHKVPKGGVVRLQVVQPSTEGEIAIDVFM</sequence>
<dbReference type="GO" id="GO:0001727">
    <property type="term" value="F:lipid kinase activity"/>
    <property type="evidence" value="ECO:0007669"/>
    <property type="project" value="TreeGrafter"/>
</dbReference>
<dbReference type="InterPro" id="IPR050187">
    <property type="entry name" value="Lipid_Phosphate_FormReg"/>
</dbReference>
<dbReference type="Gene3D" id="2.60.200.40">
    <property type="match status" value="1"/>
</dbReference>
<keyword evidence="3" id="KW-1185">Reference proteome</keyword>
<dbReference type="InterPro" id="IPR017438">
    <property type="entry name" value="ATP-NAD_kinase_N"/>
</dbReference>
<comment type="caution">
    <text evidence="2">The sequence shown here is derived from an EMBL/GenBank/DDBJ whole genome shotgun (WGS) entry which is preliminary data.</text>
</comment>
<dbReference type="GO" id="GO:0046512">
    <property type="term" value="P:sphingosine biosynthetic process"/>
    <property type="evidence" value="ECO:0007669"/>
    <property type="project" value="TreeGrafter"/>
</dbReference>
<evidence type="ECO:0000259" key="1">
    <source>
        <dbReference type="PROSITE" id="PS50146"/>
    </source>
</evidence>
<dbReference type="PANTHER" id="PTHR12358:SF108">
    <property type="entry name" value="DAGKC DOMAIN-CONTAINING PROTEIN"/>
    <property type="match status" value="1"/>
</dbReference>
<dbReference type="PANTHER" id="PTHR12358">
    <property type="entry name" value="SPHINGOSINE KINASE"/>
    <property type="match status" value="1"/>
</dbReference>
<evidence type="ECO:0000313" key="3">
    <source>
        <dbReference type="Proteomes" id="UP001206595"/>
    </source>
</evidence>
<dbReference type="PROSITE" id="PS50146">
    <property type="entry name" value="DAGK"/>
    <property type="match status" value="1"/>
</dbReference>
<reference evidence="2" key="1">
    <citation type="submission" date="2021-06" db="EMBL/GenBank/DDBJ databases">
        <authorList>
            <consortium name="DOE Joint Genome Institute"/>
            <person name="Mondo S.J."/>
            <person name="Amses K.R."/>
            <person name="Simmons D.R."/>
            <person name="Longcore J.E."/>
            <person name="Seto K."/>
            <person name="Alves G.H."/>
            <person name="Bonds A.E."/>
            <person name="Quandt C.A."/>
            <person name="Davis W.J."/>
            <person name="Chang Y."/>
            <person name="Letcher P.M."/>
            <person name="Powell M.J."/>
            <person name="Kuo A."/>
            <person name="Labutti K."/>
            <person name="Pangilinan J."/>
            <person name="Andreopoulos W."/>
            <person name="Tritt A."/>
            <person name="Riley R."/>
            <person name="Hundley H."/>
            <person name="Johnson J."/>
            <person name="Lipzen A."/>
            <person name="Barry K."/>
            <person name="Berbee M.L."/>
            <person name="Buchler N.E."/>
            <person name="Grigoriev I.V."/>
            <person name="Spatafora J.W."/>
            <person name="Stajich J.E."/>
            <person name="James T.Y."/>
        </authorList>
    </citation>
    <scope>NUCLEOTIDE SEQUENCE</scope>
    <source>
        <strain evidence="2">AG</strain>
    </source>
</reference>
<dbReference type="RefSeq" id="XP_051448123.1">
    <property type="nucleotide sequence ID" value="XM_051586193.1"/>
</dbReference>
<dbReference type="GeneID" id="75911541"/>
<name>A0AAD5EGJ4_UMBRA</name>
<dbReference type="GO" id="GO:0005737">
    <property type="term" value="C:cytoplasm"/>
    <property type="evidence" value="ECO:0007669"/>
    <property type="project" value="TreeGrafter"/>
</dbReference>
<dbReference type="SUPFAM" id="SSF111331">
    <property type="entry name" value="NAD kinase/diacylglycerol kinase-like"/>
    <property type="match status" value="1"/>
</dbReference>
<dbReference type="EMBL" id="MU620897">
    <property type="protein sequence ID" value="KAI8583119.1"/>
    <property type="molecule type" value="Genomic_DNA"/>
</dbReference>
<dbReference type="Proteomes" id="UP001206595">
    <property type="component" value="Unassembled WGS sequence"/>
</dbReference>
<dbReference type="InterPro" id="IPR016064">
    <property type="entry name" value="NAD/diacylglycerol_kinase_sf"/>
</dbReference>
<dbReference type="Gene3D" id="3.40.50.10330">
    <property type="entry name" value="Probable inorganic polyphosphate/atp-NAD kinase, domain 1"/>
    <property type="match status" value="1"/>
</dbReference>
<dbReference type="GO" id="GO:0016020">
    <property type="term" value="C:membrane"/>
    <property type="evidence" value="ECO:0007669"/>
    <property type="project" value="TreeGrafter"/>
</dbReference>
<dbReference type="Pfam" id="PF00781">
    <property type="entry name" value="DAGK_cat"/>
    <property type="match status" value="1"/>
</dbReference>
<protein>
    <recommendedName>
        <fullName evidence="1">DAGKc domain-containing protein</fullName>
    </recommendedName>
</protein>
<dbReference type="AlphaFoldDB" id="A0AAD5EGJ4"/>
<gene>
    <name evidence="2" type="ORF">K450DRAFT_224318</name>
</gene>
<proteinExistence type="predicted"/>
<reference evidence="2" key="2">
    <citation type="journal article" date="2022" name="Proc. Natl. Acad. Sci. U.S.A.">
        <title>Diploid-dominant life cycles characterize the early evolution of Fungi.</title>
        <authorList>
            <person name="Amses K.R."/>
            <person name="Simmons D.R."/>
            <person name="Longcore J.E."/>
            <person name="Mondo S.J."/>
            <person name="Seto K."/>
            <person name="Jeronimo G.H."/>
            <person name="Bonds A.E."/>
            <person name="Quandt C.A."/>
            <person name="Davis W.J."/>
            <person name="Chang Y."/>
            <person name="Federici B.A."/>
            <person name="Kuo A."/>
            <person name="LaButti K."/>
            <person name="Pangilinan J."/>
            <person name="Andreopoulos W."/>
            <person name="Tritt A."/>
            <person name="Riley R."/>
            <person name="Hundley H."/>
            <person name="Johnson J."/>
            <person name="Lipzen A."/>
            <person name="Barry K."/>
            <person name="Lang B.F."/>
            <person name="Cuomo C.A."/>
            <person name="Buchler N.E."/>
            <person name="Grigoriev I.V."/>
            <person name="Spatafora J.W."/>
            <person name="Stajich J.E."/>
            <person name="James T.Y."/>
        </authorList>
    </citation>
    <scope>NUCLEOTIDE SEQUENCE</scope>
    <source>
        <strain evidence="2">AG</strain>
    </source>
</reference>
<organism evidence="2 3">
    <name type="scientific">Umbelopsis ramanniana AG</name>
    <dbReference type="NCBI Taxonomy" id="1314678"/>
    <lineage>
        <taxon>Eukaryota</taxon>
        <taxon>Fungi</taxon>
        <taxon>Fungi incertae sedis</taxon>
        <taxon>Mucoromycota</taxon>
        <taxon>Mucoromycotina</taxon>
        <taxon>Umbelopsidomycetes</taxon>
        <taxon>Umbelopsidales</taxon>
        <taxon>Umbelopsidaceae</taxon>
        <taxon>Umbelopsis</taxon>
    </lineage>
</organism>
<dbReference type="SMART" id="SM00046">
    <property type="entry name" value="DAGKc"/>
    <property type="match status" value="1"/>
</dbReference>
<feature type="domain" description="DAGKc" evidence="1">
    <location>
        <begin position="120"/>
        <end position="263"/>
    </location>
</feature>